<evidence type="ECO:0000256" key="3">
    <source>
        <dbReference type="ARBA" id="ARBA00022679"/>
    </source>
</evidence>
<reference evidence="6 7" key="1">
    <citation type="journal article" date="2015" name="Genome Biol. Evol.">
        <title>Comparative Genomics of a Bacterivorous Green Alga Reveals Evolutionary Causalities and Consequences of Phago-Mixotrophic Mode of Nutrition.</title>
        <authorList>
            <person name="Burns J.A."/>
            <person name="Paasch A."/>
            <person name="Narechania A."/>
            <person name="Kim E."/>
        </authorList>
    </citation>
    <scope>NUCLEOTIDE SEQUENCE [LARGE SCALE GENOMIC DNA]</scope>
    <source>
        <strain evidence="6 7">PLY_AMNH</strain>
    </source>
</reference>
<dbReference type="InterPro" id="IPR029063">
    <property type="entry name" value="SAM-dependent_MTases_sf"/>
</dbReference>
<keyword evidence="7" id="KW-1185">Reference proteome</keyword>
<dbReference type="GO" id="GO:0003886">
    <property type="term" value="F:DNA (cytosine-5-)-methyltransferase activity"/>
    <property type="evidence" value="ECO:0007669"/>
    <property type="project" value="UniProtKB-EC"/>
</dbReference>
<keyword evidence="4" id="KW-0949">S-adenosyl-L-methionine</keyword>
<dbReference type="GO" id="GO:0044027">
    <property type="term" value="P:negative regulation of gene expression via chromosomal CpG island methylation"/>
    <property type="evidence" value="ECO:0007669"/>
    <property type="project" value="TreeGrafter"/>
</dbReference>
<comment type="caution">
    <text evidence="6">The sequence shown here is derived from an EMBL/GenBank/DDBJ whole genome shotgun (WGS) entry which is preliminary data.</text>
</comment>
<dbReference type="InterPro" id="IPR050390">
    <property type="entry name" value="C5-Methyltransferase"/>
</dbReference>
<dbReference type="SUPFAM" id="SSF53335">
    <property type="entry name" value="S-adenosyl-L-methionine-dependent methyltransferases"/>
    <property type="match status" value="1"/>
</dbReference>
<evidence type="ECO:0000256" key="1">
    <source>
        <dbReference type="ARBA" id="ARBA00011975"/>
    </source>
</evidence>
<evidence type="ECO:0000256" key="5">
    <source>
        <dbReference type="SAM" id="MobiDB-lite"/>
    </source>
</evidence>
<keyword evidence="2" id="KW-0489">Methyltransferase</keyword>
<proteinExistence type="predicted"/>
<dbReference type="GO" id="GO:0032259">
    <property type="term" value="P:methylation"/>
    <property type="evidence" value="ECO:0007669"/>
    <property type="project" value="UniProtKB-KW"/>
</dbReference>
<dbReference type="GO" id="GO:0005634">
    <property type="term" value="C:nucleus"/>
    <property type="evidence" value="ECO:0007669"/>
    <property type="project" value="TreeGrafter"/>
</dbReference>
<dbReference type="PANTHER" id="PTHR10629:SF52">
    <property type="entry name" value="DNA (CYTOSINE-5)-METHYLTRANSFERASE 1"/>
    <property type="match status" value="1"/>
</dbReference>
<evidence type="ECO:0000313" key="7">
    <source>
        <dbReference type="Proteomes" id="UP001190700"/>
    </source>
</evidence>
<dbReference type="GO" id="GO:0003677">
    <property type="term" value="F:DNA binding"/>
    <property type="evidence" value="ECO:0007669"/>
    <property type="project" value="TreeGrafter"/>
</dbReference>
<dbReference type="InterPro" id="IPR001525">
    <property type="entry name" value="C5_MeTfrase"/>
</dbReference>
<feature type="region of interest" description="Disordered" evidence="5">
    <location>
        <begin position="116"/>
        <end position="140"/>
    </location>
</feature>
<sequence length="140" mass="15285">WDKIRGSTHYQKDPSRRLVRREGVARTLTSSYKQGFHMYTEFVEPKGGVGPQAPPRFFTPREVARLMGFPESFSLDACRHTNRAYHQLGNAVCPPIIAAIGGCLKRALELRSARSGCDHAGSAPSPQGVSTSVIEGSATQ</sequence>
<dbReference type="PANTHER" id="PTHR10629">
    <property type="entry name" value="CYTOSINE-SPECIFIC METHYLTRANSFERASE"/>
    <property type="match status" value="1"/>
</dbReference>
<protein>
    <recommendedName>
        <fullName evidence="1">DNA (cytosine-5-)-methyltransferase</fullName>
        <ecNumber evidence="1">2.1.1.37</ecNumber>
    </recommendedName>
</protein>
<dbReference type="Proteomes" id="UP001190700">
    <property type="component" value="Unassembled WGS sequence"/>
</dbReference>
<feature type="non-terminal residue" evidence="6">
    <location>
        <position position="1"/>
    </location>
</feature>
<evidence type="ECO:0000313" key="6">
    <source>
        <dbReference type="EMBL" id="KAK3260397.1"/>
    </source>
</evidence>
<dbReference type="AlphaFoldDB" id="A0AAE0FIN4"/>
<keyword evidence="3" id="KW-0808">Transferase</keyword>
<evidence type="ECO:0000256" key="4">
    <source>
        <dbReference type="ARBA" id="ARBA00022691"/>
    </source>
</evidence>
<dbReference type="EMBL" id="LGRX02017748">
    <property type="protein sequence ID" value="KAK3260397.1"/>
    <property type="molecule type" value="Genomic_DNA"/>
</dbReference>
<feature type="compositionally biased region" description="Polar residues" evidence="5">
    <location>
        <begin position="124"/>
        <end position="140"/>
    </location>
</feature>
<name>A0AAE0FIN4_9CHLO</name>
<accession>A0AAE0FIN4</accession>
<gene>
    <name evidence="6" type="ORF">CYMTET_30643</name>
</gene>
<dbReference type="Pfam" id="PF00145">
    <property type="entry name" value="DNA_methylase"/>
    <property type="match status" value="1"/>
</dbReference>
<dbReference type="Gene3D" id="3.90.120.10">
    <property type="entry name" value="DNA Methylase, subunit A, domain 2"/>
    <property type="match status" value="1"/>
</dbReference>
<evidence type="ECO:0000256" key="2">
    <source>
        <dbReference type="ARBA" id="ARBA00022603"/>
    </source>
</evidence>
<dbReference type="EC" id="2.1.1.37" evidence="1"/>
<organism evidence="6 7">
    <name type="scientific">Cymbomonas tetramitiformis</name>
    <dbReference type="NCBI Taxonomy" id="36881"/>
    <lineage>
        <taxon>Eukaryota</taxon>
        <taxon>Viridiplantae</taxon>
        <taxon>Chlorophyta</taxon>
        <taxon>Pyramimonadophyceae</taxon>
        <taxon>Pyramimonadales</taxon>
        <taxon>Pyramimonadaceae</taxon>
        <taxon>Cymbomonas</taxon>
    </lineage>
</organism>